<evidence type="ECO:0000313" key="3">
    <source>
        <dbReference type="EMBL" id="CAE0445667.1"/>
    </source>
</evidence>
<proteinExistence type="predicted"/>
<reference evidence="3" key="1">
    <citation type="submission" date="2021-01" db="EMBL/GenBank/DDBJ databases">
        <authorList>
            <person name="Corre E."/>
            <person name="Pelletier E."/>
            <person name="Niang G."/>
            <person name="Scheremetjew M."/>
            <person name="Finn R."/>
            <person name="Kale V."/>
            <person name="Holt S."/>
            <person name="Cochrane G."/>
            <person name="Meng A."/>
            <person name="Brown T."/>
            <person name="Cohen L."/>
        </authorList>
    </citation>
    <scope>NUCLEOTIDE SEQUENCE</scope>
    <source>
        <strain evidence="3">GSBS06</strain>
    </source>
</reference>
<gene>
    <name evidence="3" type="ORF">ASTO00021_LOCUS15671</name>
</gene>
<evidence type="ECO:0000256" key="2">
    <source>
        <dbReference type="SAM" id="MobiDB-lite"/>
    </source>
</evidence>
<dbReference type="AlphaFoldDB" id="A0A7S3PP71"/>
<accession>A0A7S3PP71</accession>
<evidence type="ECO:0000256" key="1">
    <source>
        <dbReference type="SAM" id="Coils"/>
    </source>
</evidence>
<dbReference type="EMBL" id="HBIN01020510">
    <property type="protein sequence ID" value="CAE0445667.1"/>
    <property type="molecule type" value="Transcribed_RNA"/>
</dbReference>
<protein>
    <submittedName>
        <fullName evidence="3">Uncharacterized protein</fullName>
    </submittedName>
</protein>
<feature type="region of interest" description="Disordered" evidence="2">
    <location>
        <begin position="54"/>
        <end position="78"/>
    </location>
</feature>
<feature type="coiled-coil region" evidence="1">
    <location>
        <begin position="94"/>
        <end position="132"/>
    </location>
</feature>
<sequence>MLKRAAPDSLDGSPVLMKRRCLDHFASPFHNRFNSNNRHAQMQLHNSLSPQYTVQTMTSSANPNKRSRNSFNHNSDDLYGNPAGIQRLEIDLVRKKHSADLENIKAEATKQIQELKNENEHLKQVVSEQRSIIEKQQKDIKILQHGVRTLDRQLNGEKLLKQTVNQQQEKIRNLEQTLYALRTHLARANSTNSTAGMGFGSGNGHVF</sequence>
<feature type="coiled-coil region" evidence="1">
    <location>
        <begin position="157"/>
        <end position="184"/>
    </location>
</feature>
<feature type="compositionally biased region" description="Polar residues" evidence="2">
    <location>
        <begin position="54"/>
        <end position="73"/>
    </location>
</feature>
<keyword evidence="1" id="KW-0175">Coiled coil</keyword>
<organism evidence="3">
    <name type="scientific">Aplanochytrium stocchinoi</name>
    <dbReference type="NCBI Taxonomy" id="215587"/>
    <lineage>
        <taxon>Eukaryota</taxon>
        <taxon>Sar</taxon>
        <taxon>Stramenopiles</taxon>
        <taxon>Bigyra</taxon>
        <taxon>Labyrinthulomycetes</taxon>
        <taxon>Thraustochytrida</taxon>
        <taxon>Thraustochytriidae</taxon>
        <taxon>Aplanochytrium</taxon>
    </lineage>
</organism>
<name>A0A7S3PP71_9STRA</name>